<sequence>MALVRGLAFCTACGSLLDRPIHNDQRTIDCDICKTSNPSMSSRANHPSMYGPRRR</sequence>
<name>A0A9W7SR45_9PEZI</name>
<evidence type="ECO:0000313" key="3">
    <source>
        <dbReference type="Proteomes" id="UP001138500"/>
    </source>
</evidence>
<dbReference type="EMBL" id="RIBY02001901">
    <property type="protein sequence ID" value="KAH9827236.1"/>
    <property type="molecule type" value="Genomic_DNA"/>
</dbReference>
<reference evidence="2 3" key="1">
    <citation type="journal article" date="2018" name="IMA Fungus">
        <title>IMA Genome-F 10: Nine draft genome sequences of Claviceps purpurea s.lat., including C. arundinis, C. humidiphila, and C. cf. spartinae, pseudomolecules for the pitch canker pathogen Fusarium circinatum, draft genome of Davidsoniella eucalypti, Grosmannia galeiformis, Quambalaria eucalypti, and Teratosphaeria destructans.</title>
        <authorList>
            <person name="Wingfield B.D."/>
            <person name="Liu M."/>
            <person name="Nguyen H.D."/>
            <person name="Lane F.A."/>
            <person name="Morgan S.W."/>
            <person name="De Vos L."/>
            <person name="Wilken P.M."/>
            <person name="Duong T.A."/>
            <person name="Aylward J."/>
            <person name="Coetzee M.P."/>
            <person name="Dadej K."/>
            <person name="De Beer Z.W."/>
            <person name="Findlay W."/>
            <person name="Havenga M."/>
            <person name="Kolarik M."/>
            <person name="Menzies J.G."/>
            <person name="Naidoo K."/>
            <person name="Pochopski O."/>
            <person name="Shoukouhi P."/>
            <person name="Santana Q.C."/>
            <person name="Seifert K.A."/>
            <person name="Soal N."/>
            <person name="Steenkamp E.T."/>
            <person name="Tatham C.T."/>
            <person name="van der Nest M.A."/>
            <person name="Wingfield M.J."/>
        </authorList>
    </citation>
    <scope>NUCLEOTIDE SEQUENCE [LARGE SCALE GENOMIC DNA]</scope>
    <source>
        <strain evidence="2">CMW44962</strain>
    </source>
</reference>
<keyword evidence="3" id="KW-1185">Reference proteome</keyword>
<dbReference type="AlphaFoldDB" id="A0A9W7SR45"/>
<reference evidence="2 3" key="2">
    <citation type="journal article" date="2021" name="Curr. Genet.">
        <title>Genetic response to nitrogen starvation in the aggressive Eucalyptus foliar pathogen Teratosphaeria destructans.</title>
        <authorList>
            <person name="Havenga M."/>
            <person name="Wingfield B.D."/>
            <person name="Wingfield M.J."/>
            <person name="Dreyer L.L."/>
            <person name="Roets F."/>
            <person name="Aylward J."/>
        </authorList>
    </citation>
    <scope>NUCLEOTIDE SEQUENCE [LARGE SCALE GENOMIC DNA]</scope>
    <source>
        <strain evidence="2">CMW44962</strain>
    </source>
</reference>
<accession>A0A9W7SR45</accession>
<organism evidence="2 3">
    <name type="scientific">Teratosphaeria destructans</name>
    <dbReference type="NCBI Taxonomy" id="418781"/>
    <lineage>
        <taxon>Eukaryota</taxon>
        <taxon>Fungi</taxon>
        <taxon>Dikarya</taxon>
        <taxon>Ascomycota</taxon>
        <taxon>Pezizomycotina</taxon>
        <taxon>Dothideomycetes</taxon>
        <taxon>Dothideomycetidae</taxon>
        <taxon>Mycosphaerellales</taxon>
        <taxon>Teratosphaeriaceae</taxon>
        <taxon>Teratosphaeria</taxon>
    </lineage>
</organism>
<evidence type="ECO:0000256" key="1">
    <source>
        <dbReference type="SAM" id="MobiDB-lite"/>
    </source>
</evidence>
<protein>
    <submittedName>
        <fullName evidence="2">Uncharacterized protein</fullName>
    </submittedName>
</protein>
<feature type="compositionally biased region" description="Polar residues" evidence="1">
    <location>
        <begin position="35"/>
        <end position="45"/>
    </location>
</feature>
<dbReference type="Proteomes" id="UP001138500">
    <property type="component" value="Unassembled WGS sequence"/>
</dbReference>
<gene>
    <name evidence="2" type="ORF">Tdes44962_MAKER03047</name>
</gene>
<dbReference type="OrthoDB" id="10056816at2759"/>
<evidence type="ECO:0000313" key="2">
    <source>
        <dbReference type="EMBL" id="KAH9827236.1"/>
    </source>
</evidence>
<feature type="region of interest" description="Disordered" evidence="1">
    <location>
        <begin position="35"/>
        <end position="55"/>
    </location>
</feature>
<proteinExistence type="predicted"/>
<comment type="caution">
    <text evidence="2">The sequence shown here is derived from an EMBL/GenBank/DDBJ whole genome shotgun (WGS) entry which is preliminary data.</text>
</comment>